<protein>
    <submittedName>
        <fullName evidence="2">Uncharacterized protein</fullName>
    </submittedName>
</protein>
<gene>
    <name evidence="2" type="ORF">D9613_005787</name>
</gene>
<name>A0A8H4QUP0_9AGAR</name>
<comment type="caution">
    <text evidence="2">The sequence shown here is derived from an EMBL/GenBank/DDBJ whole genome shotgun (WGS) entry which is preliminary data.</text>
</comment>
<evidence type="ECO:0000256" key="1">
    <source>
        <dbReference type="SAM" id="MobiDB-lite"/>
    </source>
</evidence>
<dbReference type="Proteomes" id="UP000521872">
    <property type="component" value="Unassembled WGS sequence"/>
</dbReference>
<feature type="region of interest" description="Disordered" evidence="1">
    <location>
        <begin position="203"/>
        <end position="230"/>
    </location>
</feature>
<reference evidence="2 3" key="1">
    <citation type="submission" date="2019-12" db="EMBL/GenBank/DDBJ databases">
        <authorList>
            <person name="Floudas D."/>
            <person name="Bentzer J."/>
            <person name="Ahren D."/>
            <person name="Johansson T."/>
            <person name="Persson P."/>
            <person name="Tunlid A."/>
        </authorList>
    </citation>
    <scope>NUCLEOTIDE SEQUENCE [LARGE SCALE GENOMIC DNA]</scope>
    <source>
        <strain evidence="2 3">CBS 102.39</strain>
    </source>
</reference>
<evidence type="ECO:0000313" key="3">
    <source>
        <dbReference type="Proteomes" id="UP000521872"/>
    </source>
</evidence>
<feature type="compositionally biased region" description="Polar residues" evidence="1">
    <location>
        <begin position="353"/>
        <end position="366"/>
    </location>
</feature>
<keyword evidence="3" id="KW-1185">Reference proteome</keyword>
<feature type="compositionally biased region" description="Low complexity" evidence="1">
    <location>
        <begin position="208"/>
        <end position="226"/>
    </location>
</feature>
<organism evidence="2 3">
    <name type="scientific">Agrocybe pediades</name>
    <dbReference type="NCBI Taxonomy" id="84607"/>
    <lineage>
        <taxon>Eukaryota</taxon>
        <taxon>Fungi</taxon>
        <taxon>Dikarya</taxon>
        <taxon>Basidiomycota</taxon>
        <taxon>Agaricomycotina</taxon>
        <taxon>Agaricomycetes</taxon>
        <taxon>Agaricomycetidae</taxon>
        <taxon>Agaricales</taxon>
        <taxon>Agaricineae</taxon>
        <taxon>Strophariaceae</taxon>
        <taxon>Agrocybe</taxon>
    </lineage>
</organism>
<dbReference type="AlphaFoldDB" id="A0A8H4QUP0"/>
<proteinExistence type="predicted"/>
<feature type="compositionally biased region" description="Polar residues" evidence="1">
    <location>
        <begin position="383"/>
        <end position="414"/>
    </location>
</feature>
<sequence length="460" mass="50906">MAETSQHSSTTPDFVDHDLSSDLCDFLESMGSNFFGTACVKKDFFRVREEKDRNVTFVDGNKKVYETIMFGELQHNSPKGSRISAIGQITPNRAANFSPLRDGTNAKFVHCIKAPKFADRVLDAHFVNQIAELNVLHGLDESDDADRDEAPYDFNDWVYSTNNCEIDCIYINSPYLYTCPNGNGKKGKGYSAANRETRKVDINSLHQNPGPSSASTSTPSNAEPSSQSKKILPYYEPDILPDAKGPFFDFVNSKFPQPQIEDIHGNLIHPTDLYQALRPGTVLLYKVTLNVYNINSKKKGGSVDNEEFKRYYQIQYKSARILRESSEPAEERKIPFVPADFEASIDQSKKSKSTNSGFADSENFQAFTERKRRAKLPDKEPAKSTSSSEPTLPSAASSTIIGGQPENSHTTALNDTPYMDAMITEPTSASAAPSAPKKNTTSADDAAVPSKRKEGKRKAT</sequence>
<evidence type="ECO:0000313" key="2">
    <source>
        <dbReference type="EMBL" id="KAF4617229.1"/>
    </source>
</evidence>
<accession>A0A8H4QUP0</accession>
<dbReference type="EMBL" id="JAACJL010000030">
    <property type="protein sequence ID" value="KAF4617229.1"/>
    <property type="molecule type" value="Genomic_DNA"/>
</dbReference>
<feature type="compositionally biased region" description="Low complexity" evidence="1">
    <location>
        <begin position="426"/>
        <end position="436"/>
    </location>
</feature>
<feature type="region of interest" description="Disordered" evidence="1">
    <location>
        <begin position="345"/>
        <end position="460"/>
    </location>
</feature>